<proteinExistence type="predicted"/>
<dbReference type="EMBL" id="CAJOBI010043940">
    <property type="protein sequence ID" value="CAF4338125.1"/>
    <property type="molecule type" value="Genomic_DNA"/>
</dbReference>
<gene>
    <name evidence="3" type="ORF">OVN521_LOCUS47260</name>
    <name evidence="1" type="ORF">SMN809_LOCUS27681</name>
    <name evidence="2" type="ORF">SMN809_LOCUS27757</name>
</gene>
<evidence type="ECO:0000313" key="2">
    <source>
        <dbReference type="EMBL" id="CAF4339984.1"/>
    </source>
</evidence>
<keyword evidence="4" id="KW-1185">Reference proteome</keyword>
<accession>A0A821GF41</accession>
<dbReference type="EMBL" id="CAJOBG010091108">
    <property type="protein sequence ID" value="CAF4666051.1"/>
    <property type="molecule type" value="Genomic_DNA"/>
</dbReference>
<sequence length="42" mass="4945">MTTLIADDRPTTLLDHQWINSDQALECLKAIKERTENQLRDF</sequence>
<feature type="non-terminal residue" evidence="3">
    <location>
        <position position="42"/>
    </location>
</feature>
<comment type="caution">
    <text evidence="3">The sequence shown here is derived from an EMBL/GenBank/DDBJ whole genome shotgun (WGS) entry which is preliminary data.</text>
</comment>
<dbReference type="Proteomes" id="UP000663866">
    <property type="component" value="Unassembled WGS sequence"/>
</dbReference>
<dbReference type="Proteomes" id="UP000676336">
    <property type="component" value="Unassembled WGS sequence"/>
</dbReference>
<evidence type="ECO:0000313" key="4">
    <source>
        <dbReference type="Proteomes" id="UP000663866"/>
    </source>
</evidence>
<protein>
    <submittedName>
        <fullName evidence="3">Uncharacterized protein</fullName>
    </submittedName>
</protein>
<name>A0A821GF41_9BILA</name>
<organism evidence="3 4">
    <name type="scientific">Rotaria magnacalcarata</name>
    <dbReference type="NCBI Taxonomy" id="392030"/>
    <lineage>
        <taxon>Eukaryota</taxon>
        <taxon>Metazoa</taxon>
        <taxon>Spiralia</taxon>
        <taxon>Gnathifera</taxon>
        <taxon>Rotifera</taxon>
        <taxon>Eurotatoria</taxon>
        <taxon>Bdelloidea</taxon>
        <taxon>Philodinida</taxon>
        <taxon>Philodinidae</taxon>
        <taxon>Rotaria</taxon>
    </lineage>
</organism>
<evidence type="ECO:0000313" key="3">
    <source>
        <dbReference type="EMBL" id="CAF4666051.1"/>
    </source>
</evidence>
<evidence type="ECO:0000313" key="1">
    <source>
        <dbReference type="EMBL" id="CAF4338125.1"/>
    </source>
</evidence>
<dbReference type="AlphaFoldDB" id="A0A821GF41"/>
<dbReference type="EMBL" id="CAJOBI010044316">
    <property type="protein sequence ID" value="CAF4339984.1"/>
    <property type="molecule type" value="Genomic_DNA"/>
</dbReference>
<reference evidence="3" key="1">
    <citation type="submission" date="2021-02" db="EMBL/GenBank/DDBJ databases">
        <authorList>
            <person name="Nowell W R."/>
        </authorList>
    </citation>
    <scope>NUCLEOTIDE SEQUENCE</scope>
</reference>